<dbReference type="Pfam" id="PF01063">
    <property type="entry name" value="Aminotran_4"/>
    <property type="match status" value="1"/>
</dbReference>
<comment type="caution">
    <text evidence="1">The sequence shown here is derived from an EMBL/GenBank/DDBJ whole genome shotgun (WGS) entry which is preliminary data.</text>
</comment>
<dbReference type="RefSeq" id="WP_026937261.1">
    <property type="nucleotide sequence ID" value="NZ_CP028426.1"/>
</dbReference>
<accession>A0ABT7CA83</accession>
<reference evidence="1" key="2">
    <citation type="journal article" date="2022" name="Sci. Rep.">
        <title>In silico prediction of the enzymes involved in the degradation of the herbicide molinate by Gulosibacter molinativorax ON4T.</title>
        <authorList>
            <person name="Lopes A.R."/>
            <person name="Bunin E."/>
            <person name="Viana A.T."/>
            <person name="Froufe H."/>
            <person name="Munoz-Merida A."/>
            <person name="Pinho D."/>
            <person name="Figueiredo J."/>
            <person name="Barroso C."/>
            <person name="Vaz-Moreira I."/>
            <person name="Bellanger X."/>
            <person name="Egas C."/>
            <person name="Nunes O.C."/>
        </authorList>
    </citation>
    <scope>NUCLEOTIDE SEQUENCE</scope>
    <source>
        <strain evidence="1">ON4</strain>
    </source>
</reference>
<evidence type="ECO:0000313" key="1">
    <source>
        <dbReference type="EMBL" id="MDJ1372064.1"/>
    </source>
</evidence>
<organism evidence="1 2">
    <name type="scientific">Gulosibacter molinativorax</name>
    <dbReference type="NCBI Taxonomy" id="256821"/>
    <lineage>
        <taxon>Bacteria</taxon>
        <taxon>Bacillati</taxon>
        <taxon>Actinomycetota</taxon>
        <taxon>Actinomycetes</taxon>
        <taxon>Micrococcales</taxon>
        <taxon>Microbacteriaceae</taxon>
        <taxon>Gulosibacter</taxon>
    </lineage>
</organism>
<dbReference type="Proteomes" id="UP001170379">
    <property type="component" value="Unassembled WGS sequence"/>
</dbReference>
<name>A0ABT7CA83_9MICO</name>
<dbReference type="InterPro" id="IPR001544">
    <property type="entry name" value="Aminotrans_IV"/>
</dbReference>
<evidence type="ECO:0008006" key="3">
    <source>
        <dbReference type="Google" id="ProtNLM"/>
    </source>
</evidence>
<proteinExistence type="predicted"/>
<dbReference type="InterPro" id="IPR043132">
    <property type="entry name" value="BCAT-like_C"/>
</dbReference>
<dbReference type="SUPFAM" id="SSF56752">
    <property type="entry name" value="D-aminoacid aminotransferase-like PLP-dependent enzymes"/>
    <property type="match status" value="1"/>
</dbReference>
<gene>
    <name evidence="1" type="ORF">C7K25_11905</name>
</gene>
<keyword evidence="2" id="KW-1185">Reference proteome</keyword>
<evidence type="ECO:0000313" key="2">
    <source>
        <dbReference type="Proteomes" id="UP001170379"/>
    </source>
</evidence>
<sequence length="289" mass="31701">MTVEYRWQGDAFVRVARDAPGELLVADSWRSEGGRVAAFEYHVARFEDACRRVSHVDYGWRAVWASLIRVIEAEGDASLFPRISLEAVGAVAGRDSGPSPDLILAIRPCPTARDETTLLVYDAPDPRLDPRTKGPDIPRLARAKAAALAADDATDARAADDIILTDADGALLEASTGSLVHWRDGGIVLSNRFERQLPSVTMRQVTDRAEQLGIPVDYRSIYATELGDGPLWFVNADHGVSPVSEVRAGRQAIAIPAHPDAHEWRDWWWATFEQPDANTATGRPALNFP</sequence>
<dbReference type="Gene3D" id="3.20.10.10">
    <property type="entry name" value="D-amino Acid Aminotransferase, subunit A, domain 2"/>
    <property type="match status" value="1"/>
</dbReference>
<protein>
    <recommendedName>
        <fullName evidence="3">Aminotransferase class IV</fullName>
    </recommendedName>
</protein>
<reference evidence="1" key="1">
    <citation type="submission" date="2018-03" db="EMBL/GenBank/DDBJ databases">
        <authorList>
            <person name="Nunes O.C."/>
            <person name="Lopes A.R."/>
            <person name="Froufe H."/>
            <person name="Munoz-Merida A."/>
            <person name="Barroso C."/>
            <person name="Egas C."/>
        </authorList>
    </citation>
    <scope>NUCLEOTIDE SEQUENCE</scope>
    <source>
        <strain evidence="1">ON4</strain>
    </source>
</reference>
<dbReference type="EMBL" id="PXVD01000019">
    <property type="protein sequence ID" value="MDJ1372064.1"/>
    <property type="molecule type" value="Genomic_DNA"/>
</dbReference>
<dbReference type="InterPro" id="IPR036038">
    <property type="entry name" value="Aminotransferase-like"/>
</dbReference>